<evidence type="ECO:0000256" key="2">
    <source>
        <dbReference type="ARBA" id="ARBA00009749"/>
    </source>
</evidence>
<evidence type="ECO:0000256" key="3">
    <source>
        <dbReference type="ARBA" id="ARBA00022448"/>
    </source>
</evidence>
<dbReference type="InterPro" id="IPR036739">
    <property type="entry name" value="SLC41_membr_dom_sf"/>
</dbReference>
<evidence type="ECO:0000313" key="11">
    <source>
        <dbReference type="EMBL" id="CAL1607807.1"/>
    </source>
</evidence>
<protein>
    <recommendedName>
        <fullName evidence="9">Solute carrier family 41 member</fullName>
    </recommendedName>
</protein>
<dbReference type="AlphaFoldDB" id="A0AAV2M391"/>
<gene>
    <name evidence="11" type="ORF">KC01_LOCUS34825</name>
</gene>
<evidence type="ECO:0000256" key="7">
    <source>
        <dbReference type="ARBA" id="ARBA00023065"/>
    </source>
</evidence>
<dbReference type="GO" id="GO:0005886">
    <property type="term" value="C:plasma membrane"/>
    <property type="evidence" value="ECO:0007669"/>
    <property type="project" value="TreeGrafter"/>
</dbReference>
<keyword evidence="3 9" id="KW-0813">Transport</keyword>
<evidence type="ECO:0000313" key="12">
    <source>
        <dbReference type="Proteomes" id="UP001497482"/>
    </source>
</evidence>
<evidence type="ECO:0000256" key="6">
    <source>
        <dbReference type="ARBA" id="ARBA00022989"/>
    </source>
</evidence>
<dbReference type="InterPro" id="IPR006667">
    <property type="entry name" value="SLC41_membr_dom"/>
</dbReference>
<feature type="domain" description="SLC41A/MgtE integral membrane" evidence="10">
    <location>
        <begin position="227"/>
        <end position="271"/>
    </location>
</feature>
<dbReference type="GO" id="GO:0022890">
    <property type="term" value="F:inorganic cation transmembrane transporter activity"/>
    <property type="evidence" value="ECO:0007669"/>
    <property type="project" value="UniProtKB-UniRule"/>
</dbReference>
<comment type="similarity">
    <text evidence="2 9">Belongs to the SLC41A transporter family.</text>
</comment>
<keyword evidence="6 9" id="KW-1133">Transmembrane helix</keyword>
<evidence type="ECO:0000256" key="4">
    <source>
        <dbReference type="ARBA" id="ARBA00022692"/>
    </source>
</evidence>
<keyword evidence="7 9" id="KW-0406">Ion transport</keyword>
<name>A0AAV2M391_KNICA</name>
<feature type="transmembrane region" description="Helical" evidence="9">
    <location>
        <begin position="223"/>
        <end position="243"/>
    </location>
</feature>
<comment type="caution">
    <text evidence="9">Lacks conserved residue(s) required for the propagation of feature annotation.</text>
</comment>
<evidence type="ECO:0000256" key="8">
    <source>
        <dbReference type="ARBA" id="ARBA00023136"/>
    </source>
</evidence>
<evidence type="ECO:0000256" key="5">
    <source>
        <dbReference type="ARBA" id="ARBA00022842"/>
    </source>
</evidence>
<reference evidence="11 12" key="1">
    <citation type="submission" date="2024-04" db="EMBL/GenBank/DDBJ databases">
        <authorList>
            <person name="Waldvogel A.-M."/>
            <person name="Schoenle A."/>
        </authorList>
    </citation>
    <scope>NUCLEOTIDE SEQUENCE [LARGE SCALE GENOMIC DNA]</scope>
</reference>
<keyword evidence="5 9" id="KW-0460">Magnesium</keyword>
<evidence type="ECO:0000259" key="10">
    <source>
        <dbReference type="Pfam" id="PF01769"/>
    </source>
</evidence>
<keyword evidence="12" id="KW-1185">Reference proteome</keyword>
<feature type="transmembrane region" description="Helical" evidence="9">
    <location>
        <begin position="255"/>
        <end position="279"/>
    </location>
</feature>
<evidence type="ECO:0000256" key="9">
    <source>
        <dbReference type="RuleBase" id="RU369007"/>
    </source>
</evidence>
<dbReference type="Gene3D" id="1.10.357.20">
    <property type="entry name" value="SLC41 divalent cation transporters, integral membrane domain"/>
    <property type="match status" value="1"/>
</dbReference>
<dbReference type="PANTHER" id="PTHR16228:SF23">
    <property type="entry name" value="SOLUTE CARRIER FAMILY 41 MEMBER 1"/>
    <property type="match status" value="1"/>
</dbReference>
<organism evidence="11 12">
    <name type="scientific">Knipowitschia caucasica</name>
    <name type="common">Caucasian dwarf goby</name>
    <name type="synonym">Pomatoschistus caucasicus</name>
    <dbReference type="NCBI Taxonomy" id="637954"/>
    <lineage>
        <taxon>Eukaryota</taxon>
        <taxon>Metazoa</taxon>
        <taxon>Chordata</taxon>
        <taxon>Craniata</taxon>
        <taxon>Vertebrata</taxon>
        <taxon>Euteleostomi</taxon>
        <taxon>Actinopterygii</taxon>
        <taxon>Neopterygii</taxon>
        <taxon>Teleostei</taxon>
        <taxon>Neoteleostei</taxon>
        <taxon>Acanthomorphata</taxon>
        <taxon>Gobiaria</taxon>
        <taxon>Gobiiformes</taxon>
        <taxon>Gobioidei</taxon>
        <taxon>Gobiidae</taxon>
        <taxon>Gobiinae</taxon>
        <taxon>Knipowitschia</taxon>
    </lineage>
</organism>
<dbReference type="Proteomes" id="UP001497482">
    <property type="component" value="Chromosome 6"/>
</dbReference>
<keyword evidence="8 9" id="KW-0472">Membrane</keyword>
<keyword evidence="4 9" id="KW-0812">Transmembrane</keyword>
<dbReference type="GO" id="GO:0030001">
    <property type="term" value="P:metal ion transport"/>
    <property type="evidence" value="ECO:0007669"/>
    <property type="project" value="UniProtKB-UniRule"/>
</dbReference>
<dbReference type="PANTHER" id="PTHR16228">
    <property type="entry name" value="DIVALENT CATION TRANSPORTER SOLUTE CARRIER FAMILY 41"/>
    <property type="match status" value="1"/>
</dbReference>
<dbReference type="EMBL" id="OZ035828">
    <property type="protein sequence ID" value="CAL1607807.1"/>
    <property type="molecule type" value="Genomic_DNA"/>
</dbReference>
<proteinExistence type="inferred from homology"/>
<accession>A0AAV2M391</accession>
<dbReference type="Pfam" id="PF01769">
    <property type="entry name" value="MgtE"/>
    <property type="match status" value="1"/>
</dbReference>
<comment type="function">
    <text evidence="9">Acts as a magnesium transporter.</text>
</comment>
<dbReference type="GO" id="GO:0008324">
    <property type="term" value="F:monoatomic cation transmembrane transporter activity"/>
    <property type="evidence" value="ECO:0007669"/>
    <property type="project" value="UniProtKB-UniRule"/>
</dbReference>
<evidence type="ECO:0000256" key="1">
    <source>
        <dbReference type="ARBA" id="ARBA00004141"/>
    </source>
</evidence>
<dbReference type="InterPro" id="IPR045349">
    <property type="entry name" value="SLC41A1-3"/>
</dbReference>
<dbReference type="SUPFAM" id="SSF161093">
    <property type="entry name" value="MgtE membrane domain-like"/>
    <property type="match status" value="1"/>
</dbReference>
<sequence length="288" mass="33162">MGLRRAIRLRWVSITSREETHREEKVSVNNFDFLSERVPDGIHIDLRFHRYNLIYFRVPFVRYFPLSSLTTVCEQDSVSNGGMMVHASELWDVRTSTSDLADTIDVSTQHSLNIIKGQLRVFNLGYEPFQNITAQDQVIGLAWHNQNRDYNFKTMHCQREIVQSCGVNGTGENCNPRPLPNPNGELVLLKLMLIALRVNDEMQSRRPAQTRQQLQGDTARRQVQFEAVIILLYLADWMVHWMWGRGMDPDNFSIPYLTALGDLLGTGFLALCFHVRFFLGDKDSNVGN</sequence>
<comment type="subcellular location">
    <subcellularLocation>
        <location evidence="1 9">Membrane</location>
        <topology evidence="1 9">Multi-pass membrane protein</topology>
    </subcellularLocation>
</comment>